<evidence type="ECO:0000313" key="2">
    <source>
        <dbReference type="EMBL" id="VTJ74684.1"/>
    </source>
</evidence>
<dbReference type="AlphaFoldDB" id="A0A5E4BYJ3"/>
<organism evidence="2 3">
    <name type="scientific">Marmota monax</name>
    <name type="common">Woodchuck</name>
    <dbReference type="NCBI Taxonomy" id="9995"/>
    <lineage>
        <taxon>Eukaryota</taxon>
        <taxon>Metazoa</taxon>
        <taxon>Chordata</taxon>
        <taxon>Craniata</taxon>
        <taxon>Vertebrata</taxon>
        <taxon>Euteleostomi</taxon>
        <taxon>Mammalia</taxon>
        <taxon>Eutheria</taxon>
        <taxon>Euarchontoglires</taxon>
        <taxon>Glires</taxon>
        <taxon>Rodentia</taxon>
        <taxon>Sciuromorpha</taxon>
        <taxon>Sciuridae</taxon>
        <taxon>Xerinae</taxon>
        <taxon>Marmotini</taxon>
        <taxon>Marmota</taxon>
    </lineage>
</organism>
<comment type="caution">
    <text evidence="2">The sequence shown here is derived from an EMBL/GenBank/DDBJ whole genome shotgun (WGS) entry which is preliminary data.</text>
</comment>
<dbReference type="EMBL" id="CABDUW010000759">
    <property type="protein sequence ID" value="VTJ74684.1"/>
    <property type="molecule type" value="Genomic_DNA"/>
</dbReference>
<keyword evidence="3" id="KW-1185">Reference proteome</keyword>
<accession>A0A5E4BYJ3</accession>
<dbReference type="Proteomes" id="UP000335636">
    <property type="component" value="Unassembled WGS sequence"/>
</dbReference>
<proteinExistence type="predicted"/>
<feature type="compositionally biased region" description="Basic residues" evidence="1">
    <location>
        <begin position="1"/>
        <end position="12"/>
    </location>
</feature>
<reference evidence="2" key="1">
    <citation type="submission" date="2019-04" db="EMBL/GenBank/DDBJ databases">
        <authorList>
            <person name="Alioto T."/>
            <person name="Alioto T."/>
        </authorList>
    </citation>
    <scope>NUCLEOTIDE SEQUENCE [LARGE SCALE GENOMIC DNA]</scope>
</reference>
<protein>
    <submittedName>
        <fullName evidence="2">Uncharacterized protein</fullName>
    </submittedName>
</protein>
<name>A0A5E4BYJ3_MARMO</name>
<evidence type="ECO:0000256" key="1">
    <source>
        <dbReference type="SAM" id="MobiDB-lite"/>
    </source>
</evidence>
<feature type="region of interest" description="Disordered" evidence="1">
    <location>
        <begin position="1"/>
        <end position="232"/>
    </location>
</feature>
<feature type="compositionally biased region" description="Basic residues" evidence="1">
    <location>
        <begin position="204"/>
        <end position="213"/>
    </location>
</feature>
<feature type="compositionally biased region" description="Pro residues" evidence="1">
    <location>
        <begin position="214"/>
        <end position="224"/>
    </location>
</feature>
<evidence type="ECO:0000313" key="3">
    <source>
        <dbReference type="Proteomes" id="UP000335636"/>
    </source>
</evidence>
<sequence>MTKTDRRGRKVRSPSWSRGHAFAVAKDSGLGREHWAESRAPREFQVPPESPCESRREAGGPRVSPEQGRVPLPPGDSHQGFARTPLTGSRHLGSDPGPQPPEPPDLPAHRSGFPVTAAWEASCPWAPPLPLVPASGPTPLRSHRPEGPRTLPPAGESRDPAQLRNVNPGRTPIPRKGLRDPGTPGVGVRESRPVQPGGANGQGRVRRRPRPPAHPRSGPPPQSPGRPGSNQL</sequence>
<gene>
    <name evidence="2" type="ORF">MONAX_5E009467</name>
</gene>
<feature type="compositionally biased region" description="Basic and acidic residues" evidence="1">
    <location>
        <begin position="29"/>
        <end position="42"/>
    </location>
</feature>
<feature type="compositionally biased region" description="Pro residues" evidence="1">
    <location>
        <begin position="97"/>
        <end position="106"/>
    </location>
</feature>